<evidence type="ECO:0000313" key="14">
    <source>
        <dbReference type="Proteomes" id="UP000178347"/>
    </source>
</evidence>
<evidence type="ECO:0000259" key="12">
    <source>
        <dbReference type="Pfam" id="PF02823"/>
    </source>
</evidence>
<evidence type="ECO:0000256" key="7">
    <source>
        <dbReference type="ARBA" id="ARBA00023310"/>
    </source>
</evidence>
<dbReference type="InterPro" id="IPR020546">
    <property type="entry name" value="ATP_synth_F1_dsu/esu_N"/>
</dbReference>
<dbReference type="HAMAP" id="MF_00530">
    <property type="entry name" value="ATP_synth_epsil_bac"/>
    <property type="match status" value="1"/>
</dbReference>
<evidence type="ECO:0000256" key="4">
    <source>
        <dbReference type="ARBA" id="ARBA00023065"/>
    </source>
</evidence>
<dbReference type="PANTHER" id="PTHR13822:SF10">
    <property type="entry name" value="ATP SYNTHASE EPSILON CHAIN, CHLOROPLASTIC"/>
    <property type="match status" value="1"/>
</dbReference>
<feature type="coiled-coil region" evidence="10">
    <location>
        <begin position="84"/>
        <end position="111"/>
    </location>
</feature>
<dbReference type="InterPro" id="IPR036771">
    <property type="entry name" value="ATPsynth_dsu/esu_N"/>
</dbReference>
<dbReference type="SUPFAM" id="SSF46604">
    <property type="entry name" value="Epsilon subunit of F1F0-ATP synthase C-terminal domain"/>
    <property type="match status" value="1"/>
</dbReference>
<keyword evidence="8" id="KW-0375">Hydrogen ion transport</keyword>
<evidence type="ECO:0000259" key="11">
    <source>
        <dbReference type="Pfam" id="PF00401"/>
    </source>
</evidence>
<dbReference type="NCBIfam" id="TIGR01216">
    <property type="entry name" value="ATP_synt_epsi"/>
    <property type="match status" value="1"/>
</dbReference>
<dbReference type="Pfam" id="PF00401">
    <property type="entry name" value="ATP-synt_DE"/>
    <property type="match status" value="1"/>
</dbReference>
<dbReference type="Gene3D" id="2.60.15.10">
    <property type="entry name" value="F0F1 ATP synthase delta/epsilon subunit, N-terminal"/>
    <property type="match status" value="1"/>
</dbReference>
<keyword evidence="5 8" id="KW-0472">Membrane</keyword>
<keyword evidence="3 8" id="KW-0813">Transport</keyword>
<dbReference type="GO" id="GO:0046933">
    <property type="term" value="F:proton-transporting ATP synthase activity, rotational mechanism"/>
    <property type="evidence" value="ECO:0007669"/>
    <property type="project" value="UniProtKB-UniRule"/>
</dbReference>
<organism evidence="13 14">
    <name type="scientific">Candidatus Magasanikbacteria bacterium RIFCSPLOWO2_12_FULL_43_12</name>
    <dbReference type="NCBI Taxonomy" id="1798692"/>
    <lineage>
        <taxon>Bacteria</taxon>
        <taxon>Candidatus Magasanikiibacteriota</taxon>
    </lineage>
</organism>
<feature type="domain" description="ATP synthase epsilon subunit C-terminal" evidence="11">
    <location>
        <begin position="87"/>
        <end position="132"/>
    </location>
</feature>
<evidence type="ECO:0000313" key="13">
    <source>
        <dbReference type="EMBL" id="OGH74424.1"/>
    </source>
</evidence>
<dbReference type="GO" id="GO:0005886">
    <property type="term" value="C:plasma membrane"/>
    <property type="evidence" value="ECO:0007669"/>
    <property type="project" value="UniProtKB-SubCell"/>
</dbReference>
<dbReference type="GO" id="GO:0005524">
    <property type="term" value="F:ATP binding"/>
    <property type="evidence" value="ECO:0007669"/>
    <property type="project" value="UniProtKB-UniRule"/>
</dbReference>
<dbReference type="GO" id="GO:0045259">
    <property type="term" value="C:proton-transporting ATP synthase complex"/>
    <property type="evidence" value="ECO:0007669"/>
    <property type="project" value="UniProtKB-KW"/>
</dbReference>
<comment type="caution">
    <text evidence="13">The sequence shown here is derived from an EMBL/GenBank/DDBJ whole genome shotgun (WGS) entry which is preliminary data.</text>
</comment>
<dbReference type="STRING" id="1798692.A3G00_01020"/>
<comment type="subcellular location">
    <subcellularLocation>
        <location evidence="1 8">Cell membrane</location>
        <topology evidence="1 8">Peripheral membrane protein</topology>
    </subcellularLocation>
</comment>
<dbReference type="Gene3D" id="1.20.5.440">
    <property type="entry name" value="ATP synthase delta/epsilon subunit, C-terminal domain"/>
    <property type="match status" value="1"/>
</dbReference>
<keyword evidence="4 8" id="KW-0406">Ion transport</keyword>
<evidence type="ECO:0000256" key="1">
    <source>
        <dbReference type="ARBA" id="ARBA00004202"/>
    </source>
</evidence>
<comment type="similarity">
    <text evidence="2 8 9">Belongs to the ATPase epsilon chain family.</text>
</comment>
<evidence type="ECO:0000256" key="8">
    <source>
        <dbReference type="HAMAP-Rule" id="MF_00530"/>
    </source>
</evidence>
<dbReference type="AlphaFoldDB" id="A0A1F6MRY6"/>
<evidence type="ECO:0000256" key="6">
    <source>
        <dbReference type="ARBA" id="ARBA00023196"/>
    </source>
</evidence>
<reference evidence="13 14" key="1">
    <citation type="journal article" date="2016" name="Nat. Commun.">
        <title>Thousands of microbial genomes shed light on interconnected biogeochemical processes in an aquifer system.</title>
        <authorList>
            <person name="Anantharaman K."/>
            <person name="Brown C.T."/>
            <person name="Hug L.A."/>
            <person name="Sharon I."/>
            <person name="Castelle C.J."/>
            <person name="Probst A.J."/>
            <person name="Thomas B.C."/>
            <person name="Singh A."/>
            <person name="Wilkins M.J."/>
            <person name="Karaoz U."/>
            <person name="Brodie E.L."/>
            <person name="Williams K.H."/>
            <person name="Hubbard S.S."/>
            <person name="Banfield J.F."/>
        </authorList>
    </citation>
    <scope>NUCLEOTIDE SEQUENCE [LARGE SCALE GENOMIC DNA]</scope>
</reference>
<dbReference type="SUPFAM" id="SSF51344">
    <property type="entry name" value="Epsilon subunit of F1F0-ATP synthase N-terminal domain"/>
    <property type="match status" value="1"/>
</dbReference>
<keyword evidence="6 8" id="KW-0139">CF(1)</keyword>
<evidence type="ECO:0000256" key="5">
    <source>
        <dbReference type="ARBA" id="ARBA00023136"/>
    </source>
</evidence>
<dbReference type="InterPro" id="IPR020547">
    <property type="entry name" value="ATP_synth_F1_esu_C"/>
</dbReference>
<evidence type="ECO:0000256" key="2">
    <source>
        <dbReference type="ARBA" id="ARBA00005712"/>
    </source>
</evidence>
<keyword evidence="8" id="KW-1003">Cell membrane</keyword>
<protein>
    <recommendedName>
        <fullName evidence="8">ATP synthase epsilon chain</fullName>
    </recommendedName>
    <alternativeName>
        <fullName evidence="8">ATP synthase F1 sector epsilon subunit</fullName>
    </alternativeName>
    <alternativeName>
        <fullName evidence="8">F-ATPase epsilon subunit</fullName>
    </alternativeName>
</protein>
<keyword evidence="7 8" id="KW-0066">ATP synthesis</keyword>
<sequence length="143" mass="15991">MDRIKFKIATPEKVVYENDILQVSIPTTSGEITILPNHAPLVSILQAGELKIKDKDGEHLAAVSGGFLEIRPNNEVVILADNAERAEEIDIDRAEQARQRAIEQMAQAKAEENVDYAKLQAVLEREMNRVKVGRKYKKINISG</sequence>
<dbReference type="CDD" id="cd12152">
    <property type="entry name" value="F1-ATPase_delta"/>
    <property type="match status" value="1"/>
</dbReference>
<comment type="subunit">
    <text evidence="8 9">F-type ATPases have 2 components, CF(1) - the catalytic core - and CF(0) - the membrane proton channel. CF(1) has five subunits: alpha(3), beta(3), gamma(1), delta(1), epsilon(1). CF(0) has three main subunits: a, b and c.</text>
</comment>
<dbReference type="PANTHER" id="PTHR13822">
    <property type="entry name" value="ATP SYNTHASE DELTA/EPSILON CHAIN"/>
    <property type="match status" value="1"/>
</dbReference>
<keyword evidence="10" id="KW-0175">Coiled coil</keyword>
<dbReference type="Pfam" id="PF02823">
    <property type="entry name" value="ATP-synt_DE_N"/>
    <property type="match status" value="1"/>
</dbReference>
<evidence type="ECO:0000256" key="9">
    <source>
        <dbReference type="RuleBase" id="RU003656"/>
    </source>
</evidence>
<comment type="function">
    <text evidence="8">Produces ATP from ADP in the presence of a proton gradient across the membrane.</text>
</comment>
<evidence type="ECO:0000256" key="10">
    <source>
        <dbReference type="SAM" id="Coils"/>
    </source>
</evidence>
<dbReference type="InterPro" id="IPR001469">
    <property type="entry name" value="ATP_synth_F1_dsu/esu"/>
</dbReference>
<proteinExistence type="inferred from homology"/>
<accession>A0A1F6MRY6</accession>
<feature type="domain" description="ATP synthase F1 complex delta/epsilon subunit N-terminal" evidence="12">
    <location>
        <begin position="5"/>
        <end position="83"/>
    </location>
</feature>
<dbReference type="Proteomes" id="UP000178347">
    <property type="component" value="Unassembled WGS sequence"/>
</dbReference>
<dbReference type="EMBL" id="MFQN01000016">
    <property type="protein sequence ID" value="OGH74424.1"/>
    <property type="molecule type" value="Genomic_DNA"/>
</dbReference>
<gene>
    <name evidence="8" type="primary">atpC</name>
    <name evidence="13" type="ORF">A3G00_01020</name>
</gene>
<dbReference type="InterPro" id="IPR036794">
    <property type="entry name" value="ATP_F1_dsu/esu_C_sf"/>
</dbReference>
<name>A0A1F6MRY6_9BACT</name>
<evidence type="ECO:0000256" key="3">
    <source>
        <dbReference type="ARBA" id="ARBA00022448"/>
    </source>
</evidence>